<evidence type="ECO:0000313" key="2">
    <source>
        <dbReference type="EMBL" id="GFS20466.1"/>
    </source>
</evidence>
<feature type="compositionally biased region" description="Basic and acidic residues" evidence="1">
    <location>
        <begin position="472"/>
        <end position="487"/>
    </location>
</feature>
<feature type="compositionally biased region" description="Polar residues" evidence="1">
    <location>
        <begin position="663"/>
        <end position="673"/>
    </location>
</feature>
<feature type="region of interest" description="Disordered" evidence="1">
    <location>
        <begin position="292"/>
        <end position="354"/>
    </location>
</feature>
<feature type="compositionally biased region" description="Basic and acidic residues" evidence="1">
    <location>
        <begin position="13"/>
        <end position="49"/>
    </location>
</feature>
<feature type="compositionally biased region" description="Polar residues" evidence="1">
    <location>
        <begin position="369"/>
        <end position="380"/>
    </location>
</feature>
<keyword evidence="3" id="KW-1185">Reference proteome</keyword>
<feature type="compositionally biased region" description="Basic and acidic residues" evidence="1">
    <location>
        <begin position="676"/>
        <end position="699"/>
    </location>
</feature>
<accession>A0AAV4JIQ8</accession>
<organism evidence="2 3">
    <name type="scientific">Elysia marginata</name>
    <dbReference type="NCBI Taxonomy" id="1093978"/>
    <lineage>
        <taxon>Eukaryota</taxon>
        <taxon>Metazoa</taxon>
        <taxon>Spiralia</taxon>
        <taxon>Lophotrochozoa</taxon>
        <taxon>Mollusca</taxon>
        <taxon>Gastropoda</taxon>
        <taxon>Heterobranchia</taxon>
        <taxon>Euthyneura</taxon>
        <taxon>Panpulmonata</taxon>
        <taxon>Sacoglossa</taxon>
        <taxon>Placobranchoidea</taxon>
        <taxon>Plakobranchidae</taxon>
        <taxon>Elysia</taxon>
    </lineage>
</organism>
<reference evidence="2 3" key="1">
    <citation type="journal article" date="2021" name="Elife">
        <title>Chloroplast acquisition without the gene transfer in kleptoplastic sea slugs, Plakobranchus ocellatus.</title>
        <authorList>
            <person name="Maeda T."/>
            <person name="Takahashi S."/>
            <person name="Yoshida T."/>
            <person name="Shimamura S."/>
            <person name="Takaki Y."/>
            <person name="Nagai Y."/>
            <person name="Toyoda A."/>
            <person name="Suzuki Y."/>
            <person name="Arimoto A."/>
            <person name="Ishii H."/>
            <person name="Satoh N."/>
            <person name="Nishiyama T."/>
            <person name="Hasebe M."/>
            <person name="Maruyama T."/>
            <person name="Minagawa J."/>
            <person name="Obokata J."/>
            <person name="Shigenobu S."/>
        </authorList>
    </citation>
    <scope>NUCLEOTIDE SEQUENCE [LARGE SCALE GENOMIC DNA]</scope>
</reference>
<proteinExistence type="predicted"/>
<dbReference type="Proteomes" id="UP000762676">
    <property type="component" value="Unassembled WGS sequence"/>
</dbReference>
<protein>
    <submittedName>
        <fullName evidence="2">Uncharacterized protein</fullName>
    </submittedName>
</protein>
<feature type="region of interest" description="Disordered" evidence="1">
    <location>
        <begin position="1"/>
        <end position="68"/>
    </location>
</feature>
<feature type="compositionally biased region" description="Polar residues" evidence="1">
    <location>
        <begin position="397"/>
        <end position="415"/>
    </location>
</feature>
<feature type="region of interest" description="Disordered" evidence="1">
    <location>
        <begin position="132"/>
        <end position="227"/>
    </location>
</feature>
<feature type="region of interest" description="Disordered" evidence="1">
    <location>
        <begin position="989"/>
        <end position="1032"/>
    </location>
</feature>
<feature type="compositionally biased region" description="Basic residues" evidence="1">
    <location>
        <begin position="416"/>
        <end position="427"/>
    </location>
</feature>
<feature type="compositionally biased region" description="Polar residues" evidence="1">
    <location>
        <begin position="321"/>
        <end position="332"/>
    </location>
</feature>
<evidence type="ECO:0000313" key="3">
    <source>
        <dbReference type="Proteomes" id="UP000762676"/>
    </source>
</evidence>
<feature type="compositionally biased region" description="Basic and acidic residues" evidence="1">
    <location>
        <begin position="607"/>
        <end position="628"/>
    </location>
</feature>
<sequence length="1076" mass="120352">MERGRMGQRRGTIVRETEGDRETDRQADRRTDRQKDRMRVTEQMSEKQRERGRKRKDPNLEIQERSDSDPVTIIALTRRCGNNRAWPGPNQSLAWVSWKQQLVCSLCLRLVQLLPATSSMQTYQNEIDEVLRGQGKRKSRESPPLVSPWPPDVSTDSVEAVASVSTLRQKPLDRPNNVQASGLDTTKRKNIDRSSERKTPSNHKELAGRDRNLSNAKSGARVESGSNKGRFKADEFEKRKAAICFGSDDGERSSLTPVVADIPRRDNSAAFEFLEDSAFADNLYATVISPLEKKRSKQSEQVSDKSPQRVVNRDHPHETSQGDSACSSTTAGAVSWHSGGGRTETQATPPDEDGRDILLESLLNHDVSNDNQPAEMSVSNCHRKRDSSQRSPLLGPNKNTLMKGSSQKQTIQSPAKTKHQKHQHHKQASSPPPPPKRTSSIKKHQTTKQAPVQNTNSPTSIEELQQRLLENRQHSKACHQETEEAKNLKQYNPAQQKRKQSEPHGKQNKDPHVPHHQQSIPILKSARQPSLTRQQPSHELGHSDNQGRSPSYQFSRNHSSYAQLSEAEKAQKERAARLMQIYEDVKNISRHTPNSSFPGEKASQLSDKTKYHTDQHHHTEHNHSDIHKKTVSHQKRPQERPQRQIAPPQNIGHASPQHKIAQNLHNHSHQQTKQGKKNESDRYYKGQRKPQEQKHHEKASPLYENVEHHKQAHFLKNSPFIPHRSPHSHKDTAQHTSRAMSDHVTNIPKQALLPRSPRRFSDSETYREVDFPQTDSGSSFSWDSQTLHDISLLGAVADVKPCPEGSFDFLVSGSYQDSDSAPCLSSSPPPIFSFSPGRRLSDTALYSSQFSDFDEMTSSMEEATIVTPPPEFMNEPEDPIPDHQVNITTPDRSSAESAVSSKGSGIPVLHARNKTSAAMRNLADAGDFKLDNRKEIRPRRKTVDSVAVARVFAHESPKSLHLNAPPASGVMEDKMSGRYHSVRGAETCQATHGVSPSLTQGSQRTPASRSPGSHAVETPETRVDYSRSSQDLDISQCSMRGGSVAESSAERTRDPVVAGSIPDHAMLPLSWEGNSL</sequence>
<feature type="compositionally biased region" description="Polar residues" evidence="1">
    <location>
        <begin position="989"/>
        <end position="1011"/>
    </location>
</feature>
<feature type="compositionally biased region" description="Basic and acidic residues" evidence="1">
    <location>
        <begin position="499"/>
        <end position="513"/>
    </location>
</feature>
<name>A0AAV4JIQ8_9GAST</name>
<gene>
    <name evidence="2" type="ORF">ElyMa_006899900</name>
</gene>
<feature type="region of interest" description="Disordered" evidence="1">
    <location>
        <begin position="589"/>
        <end position="699"/>
    </location>
</feature>
<feature type="compositionally biased region" description="Basic and acidic residues" evidence="1">
    <location>
        <begin position="302"/>
        <end position="320"/>
    </location>
</feature>
<evidence type="ECO:0000256" key="1">
    <source>
        <dbReference type="SAM" id="MobiDB-lite"/>
    </source>
</evidence>
<feature type="compositionally biased region" description="Polar residues" evidence="1">
    <location>
        <begin position="527"/>
        <end position="558"/>
    </location>
</feature>
<dbReference type="EMBL" id="BMAT01013795">
    <property type="protein sequence ID" value="GFS20466.1"/>
    <property type="molecule type" value="Genomic_DNA"/>
</dbReference>
<feature type="compositionally biased region" description="Basic and acidic residues" evidence="1">
    <location>
        <begin position="185"/>
        <end position="212"/>
    </location>
</feature>
<feature type="region of interest" description="Disordered" evidence="1">
    <location>
        <begin position="366"/>
        <end position="458"/>
    </location>
</feature>
<dbReference type="AlphaFoldDB" id="A0AAV4JIQ8"/>
<feature type="compositionally biased region" description="Basic and acidic residues" evidence="1">
    <location>
        <begin position="57"/>
        <end position="68"/>
    </location>
</feature>
<feature type="compositionally biased region" description="Polar residues" evidence="1">
    <location>
        <begin position="447"/>
        <end position="458"/>
    </location>
</feature>
<feature type="region of interest" description="Disordered" evidence="1">
    <location>
        <begin position="472"/>
        <end position="558"/>
    </location>
</feature>
<comment type="caution">
    <text evidence="2">The sequence shown here is derived from an EMBL/GenBank/DDBJ whole genome shotgun (WGS) entry which is preliminary data.</text>
</comment>